<proteinExistence type="predicted"/>
<evidence type="ECO:0000313" key="1">
    <source>
        <dbReference type="EMBL" id="KAH3792355.1"/>
    </source>
</evidence>
<reference evidence="1" key="2">
    <citation type="submission" date="2020-11" db="EMBL/GenBank/DDBJ databases">
        <authorList>
            <person name="McCartney M.A."/>
            <person name="Auch B."/>
            <person name="Kono T."/>
            <person name="Mallez S."/>
            <person name="Becker A."/>
            <person name="Gohl D.M."/>
            <person name="Silverstein K.A.T."/>
            <person name="Koren S."/>
            <person name="Bechman K.B."/>
            <person name="Herman A."/>
            <person name="Abrahante J.E."/>
            <person name="Garbe J."/>
        </authorList>
    </citation>
    <scope>NUCLEOTIDE SEQUENCE</scope>
    <source>
        <strain evidence="1">Duluth1</strain>
        <tissue evidence="1">Whole animal</tissue>
    </source>
</reference>
<dbReference type="AlphaFoldDB" id="A0A9D4F4U9"/>
<protein>
    <submittedName>
        <fullName evidence="1">Uncharacterized protein</fullName>
    </submittedName>
</protein>
<sequence>MHNNQRINNMQDNISHYATTLIQAGETTLTEAEETTLTEEEEVEVMYHTGDRVEEI</sequence>
<comment type="caution">
    <text evidence="1">The sequence shown here is derived from an EMBL/GenBank/DDBJ whole genome shotgun (WGS) entry which is preliminary data.</text>
</comment>
<dbReference type="Proteomes" id="UP000828390">
    <property type="component" value="Unassembled WGS sequence"/>
</dbReference>
<name>A0A9D4F4U9_DREPO</name>
<gene>
    <name evidence="1" type="ORF">DPMN_145849</name>
</gene>
<accession>A0A9D4F4U9</accession>
<keyword evidence="2" id="KW-1185">Reference proteome</keyword>
<dbReference type="EMBL" id="JAIWYP010000007">
    <property type="protein sequence ID" value="KAH3792355.1"/>
    <property type="molecule type" value="Genomic_DNA"/>
</dbReference>
<organism evidence="1 2">
    <name type="scientific">Dreissena polymorpha</name>
    <name type="common">Zebra mussel</name>
    <name type="synonym">Mytilus polymorpha</name>
    <dbReference type="NCBI Taxonomy" id="45954"/>
    <lineage>
        <taxon>Eukaryota</taxon>
        <taxon>Metazoa</taxon>
        <taxon>Spiralia</taxon>
        <taxon>Lophotrochozoa</taxon>
        <taxon>Mollusca</taxon>
        <taxon>Bivalvia</taxon>
        <taxon>Autobranchia</taxon>
        <taxon>Heteroconchia</taxon>
        <taxon>Euheterodonta</taxon>
        <taxon>Imparidentia</taxon>
        <taxon>Neoheterodontei</taxon>
        <taxon>Myida</taxon>
        <taxon>Dreissenoidea</taxon>
        <taxon>Dreissenidae</taxon>
        <taxon>Dreissena</taxon>
    </lineage>
</organism>
<reference evidence="1" key="1">
    <citation type="journal article" date="2019" name="bioRxiv">
        <title>The Genome of the Zebra Mussel, Dreissena polymorpha: A Resource for Invasive Species Research.</title>
        <authorList>
            <person name="McCartney M.A."/>
            <person name="Auch B."/>
            <person name="Kono T."/>
            <person name="Mallez S."/>
            <person name="Zhang Y."/>
            <person name="Obille A."/>
            <person name="Becker A."/>
            <person name="Abrahante J.E."/>
            <person name="Garbe J."/>
            <person name="Badalamenti J.P."/>
            <person name="Herman A."/>
            <person name="Mangelson H."/>
            <person name="Liachko I."/>
            <person name="Sullivan S."/>
            <person name="Sone E.D."/>
            <person name="Koren S."/>
            <person name="Silverstein K.A.T."/>
            <person name="Beckman K.B."/>
            <person name="Gohl D.M."/>
        </authorList>
    </citation>
    <scope>NUCLEOTIDE SEQUENCE</scope>
    <source>
        <strain evidence="1">Duluth1</strain>
        <tissue evidence="1">Whole animal</tissue>
    </source>
</reference>
<evidence type="ECO:0000313" key="2">
    <source>
        <dbReference type="Proteomes" id="UP000828390"/>
    </source>
</evidence>